<dbReference type="InterPro" id="IPR000601">
    <property type="entry name" value="PKD_dom"/>
</dbReference>
<dbReference type="GO" id="GO:0016020">
    <property type="term" value="C:membrane"/>
    <property type="evidence" value="ECO:0007669"/>
    <property type="project" value="InterPro"/>
</dbReference>
<comment type="pathway">
    <text evidence="1">Glycan metabolism; L-arabinan degradation.</text>
</comment>
<comment type="caution">
    <text evidence="6">The sequence shown here is derived from an EMBL/GenBank/DDBJ whole genome shotgun (WGS) entry which is preliminary data.</text>
</comment>
<dbReference type="PANTHER" id="PTHR43301:SF3">
    <property type="entry name" value="ARABINAN ENDO-1,5-ALPHA-L-ARABINOSIDASE A-RELATED"/>
    <property type="match status" value="1"/>
</dbReference>
<dbReference type="InterPro" id="IPR015919">
    <property type="entry name" value="Cadherin-like_sf"/>
</dbReference>
<dbReference type="InterPro" id="IPR006710">
    <property type="entry name" value="Glyco_hydro_43"/>
</dbReference>
<feature type="non-terminal residue" evidence="6">
    <location>
        <position position="218"/>
    </location>
</feature>
<accession>T0ZSW9</accession>
<dbReference type="GO" id="GO:0005975">
    <property type="term" value="P:carbohydrate metabolic process"/>
    <property type="evidence" value="ECO:0007669"/>
    <property type="project" value="InterPro"/>
</dbReference>
<keyword evidence="4" id="KW-0326">Glycosidase</keyword>
<protein>
    <submittedName>
        <fullName evidence="6">Arabinan endo-1,5-alpha-L-arabinosidase</fullName>
    </submittedName>
</protein>
<comment type="similarity">
    <text evidence="2">Belongs to the glycosyl hydrolase 43 family.</text>
</comment>
<gene>
    <name evidence="6" type="ORF">B2A_08376</name>
</gene>
<evidence type="ECO:0000313" key="6">
    <source>
        <dbReference type="EMBL" id="EQD47627.1"/>
    </source>
</evidence>
<feature type="domain" description="PKD" evidence="5">
    <location>
        <begin position="1"/>
        <end position="83"/>
    </location>
</feature>
<dbReference type="InterPro" id="IPR023296">
    <property type="entry name" value="Glyco_hydro_beta-prop_sf"/>
</dbReference>
<dbReference type="SUPFAM" id="SSF49313">
    <property type="entry name" value="Cadherin-like"/>
    <property type="match status" value="1"/>
</dbReference>
<evidence type="ECO:0000256" key="3">
    <source>
        <dbReference type="ARBA" id="ARBA00022801"/>
    </source>
</evidence>
<dbReference type="Pfam" id="PF04616">
    <property type="entry name" value="Glyco_hydro_43"/>
    <property type="match status" value="1"/>
</dbReference>
<dbReference type="Pfam" id="PF05345">
    <property type="entry name" value="He_PIG"/>
    <property type="match status" value="1"/>
</dbReference>
<keyword evidence="3" id="KW-0378">Hydrolase</keyword>
<organism evidence="6">
    <name type="scientific">mine drainage metagenome</name>
    <dbReference type="NCBI Taxonomy" id="410659"/>
    <lineage>
        <taxon>unclassified sequences</taxon>
        <taxon>metagenomes</taxon>
        <taxon>ecological metagenomes</taxon>
    </lineage>
</organism>
<evidence type="ECO:0000256" key="1">
    <source>
        <dbReference type="ARBA" id="ARBA00004834"/>
    </source>
</evidence>
<dbReference type="PANTHER" id="PTHR43301">
    <property type="entry name" value="ARABINAN ENDO-1,5-ALPHA-L-ARABINOSIDASE"/>
    <property type="match status" value="1"/>
</dbReference>
<dbReference type="Gene3D" id="2.115.10.20">
    <property type="entry name" value="Glycosyl hydrolase domain, family 43"/>
    <property type="match status" value="1"/>
</dbReference>
<reference evidence="6" key="1">
    <citation type="submission" date="2013-08" db="EMBL/GenBank/DDBJ databases">
        <authorList>
            <person name="Mendez C."/>
            <person name="Richter M."/>
            <person name="Ferrer M."/>
            <person name="Sanchez J."/>
        </authorList>
    </citation>
    <scope>NUCLEOTIDE SEQUENCE</scope>
</reference>
<dbReference type="InterPro" id="IPR050727">
    <property type="entry name" value="GH43_arabinanases"/>
</dbReference>
<dbReference type="EMBL" id="AUZZ01006032">
    <property type="protein sequence ID" value="EQD47627.1"/>
    <property type="molecule type" value="Genomic_DNA"/>
</dbReference>
<evidence type="ECO:0000256" key="2">
    <source>
        <dbReference type="ARBA" id="ARBA00009865"/>
    </source>
</evidence>
<dbReference type="SUPFAM" id="SSF75005">
    <property type="entry name" value="Arabinanase/levansucrase/invertase"/>
    <property type="match status" value="1"/>
</dbReference>
<dbReference type="InterPro" id="IPR013783">
    <property type="entry name" value="Ig-like_fold"/>
</dbReference>
<reference evidence="6" key="2">
    <citation type="journal article" date="2014" name="ISME J.">
        <title>Microbial stratification in low pH oxic and suboxic macroscopic growths along an acid mine drainage.</title>
        <authorList>
            <person name="Mendez-Garcia C."/>
            <person name="Mesa V."/>
            <person name="Sprenger R.R."/>
            <person name="Richter M."/>
            <person name="Diez M.S."/>
            <person name="Solano J."/>
            <person name="Bargiela R."/>
            <person name="Golyshina O.V."/>
            <person name="Manteca A."/>
            <person name="Ramos J.L."/>
            <person name="Gallego J.R."/>
            <person name="Llorente I."/>
            <person name="Martins Dos Santos V.A."/>
            <person name="Jensen O.N."/>
            <person name="Pelaez A.I."/>
            <person name="Sanchez J."/>
            <person name="Ferrer M."/>
        </authorList>
    </citation>
    <scope>NUCLEOTIDE SEQUENCE</scope>
</reference>
<evidence type="ECO:0000259" key="5">
    <source>
        <dbReference type="PROSITE" id="PS50093"/>
    </source>
</evidence>
<dbReference type="GO" id="GO:0004553">
    <property type="term" value="F:hydrolase activity, hydrolyzing O-glycosyl compounds"/>
    <property type="evidence" value="ECO:0007669"/>
    <property type="project" value="InterPro"/>
</dbReference>
<dbReference type="GO" id="GO:0005509">
    <property type="term" value="F:calcium ion binding"/>
    <property type="evidence" value="ECO:0007669"/>
    <property type="project" value="InterPro"/>
</dbReference>
<dbReference type="PROSITE" id="PS50093">
    <property type="entry name" value="PKD"/>
    <property type="match status" value="1"/>
</dbReference>
<sequence length="218" mass="22147">SLAAAVVGTAYSASLAAVGGSGTGYSWTVSSGSLPSGLSLTASGSISGTPSTAGTFDFTAQVTDSASHTATADLSIAVASASTSGPLASYTLTGDTSPVHDPSIIRAGSTYYVFSTDQGAQSGHIPIRCSTDKISWTACGYVFSSLPSWVATAVPNATTIWAPDISYFNGMYHVYYAVSTFGSQVSAIGLATNTTLDETSPNYQWVDQGIILQSTTGD</sequence>
<dbReference type="Gene3D" id="2.60.40.10">
    <property type="entry name" value="Immunoglobulins"/>
    <property type="match status" value="1"/>
</dbReference>
<feature type="non-terminal residue" evidence="6">
    <location>
        <position position="1"/>
    </location>
</feature>
<dbReference type="AlphaFoldDB" id="T0ZSW9"/>
<name>T0ZSW9_9ZZZZ</name>
<proteinExistence type="inferred from homology"/>
<evidence type="ECO:0000256" key="4">
    <source>
        <dbReference type="ARBA" id="ARBA00023295"/>
    </source>
</evidence>